<comment type="caution">
    <text evidence="2">The sequence shown here is derived from an EMBL/GenBank/DDBJ whole genome shotgun (WGS) entry which is preliminary data.</text>
</comment>
<organism evidence="2 3">
    <name type="scientific">Ohtaekwangia kribbensis</name>
    <dbReference type="NCBI Taxonomy" id="688913"/>
    <lineage>
        <taxon>Bacteria</taxon>
        <taxon>Pseudomonadati</taxon>
        <taxon>Bacteroidota</taxon>
        <taxon>Cytophagia</taxon>
        <taxon>Cytophagales</taxon>
        <taxon>Fulvivirgaceae</taxon>
        <taxon>Ohtaekwangia</taxon>
    </lineage>
</organism>
<feature type="signal peptide" evidence="1">
    <location>
        <begin position="1"/>
        <end position="22"/>
    </location>
</feature>
<evidence type="ECO:0000313" key="3">
    <source>
        <dbReference type="Proteomes" id="UP001597112"/>
    </source>
</evidence>
<gene>
    <name evidence="2" type="ORF">ACFQ21_20635</name>
</gene>
<dbReference type="Proteomes" id="UP001597112">
    <property type="component" value="Unassembled WGS sequence"/>
</dbReference>
<proteinExistence type="predicted"/>
<dbReference type="EMBL" id="JBHTKA010000007">
    <property type="protein sequence ID" value="MFD1001749.1"/>
    <property type="molecule type" value="Genomic_DNA"/>
</dbReference>
<dbReference type="RefSeq" id="WP_377582006.1">
    <property type="nucleotide sequence ID" value="NZ_JBHTKA010000007.1"/>
</dbReference>
<reference evidence="3" key="1">
    <citation type="journal article" date="2019" name="Int. J. Syst. Evol. Microbiol.">
        <title>The Global Catalogue of Microorganisms (GCM) 10K type strain sequencing project: providing services to taxonomists for standard genome sequencing and annotation.</title>
        <authorList>
            <consortium name="The Broad Institute Genomics Platform"/>
            <consortium name="The Broad Institute Genome Sequencing Center for Infectious Disease"/>
            <person name="Wu L."/>
            <person name="Ma J."/>
        </authorList>
    </citation>
    <scope>NUCLEOTIDE SEQUENCE [LARGE SCALE GENOMIC DNA]</scope>
    <source>
        <strain evidence="3">CCUG 58938</strain>
    </source>
</reference>
<keyword evidence="3" id="KW-1185">Reference proteome</keyword>
<name>A0ABW3K659_9BACT</name>
<protein>
    <recommendedName>
        <fullName evidence="4">Tetratricopeptide repeat protein</fullName>
    </recommendedName>
</protein>
<sequence length="596" mass="68980">MIKVGFIKIVALMLLVSSAAHAQKVKYKDIFGLLKTKQYEAAEPFLRKYLKENDDNPNAFLYMGIIAHEKSAKEDILRNTAKTISQMDTAIYFYTKAYQTITEKELKRNDEYYELYNRRDLRTGEFGVKLSDVQFDIQKKLEGLRERIDRLKMVKHYFVLADSLYKKSNALYRSIQKTYPGEKEFYLRADDKLLSSLTALAVRYDSAVKAFDTYKGGLATLGKVGYNQVMVPREITDFKNEGSAAADFYKNELEVWDYRKFADKSKIVIEKEILPMNKHLVEYDIEINKLRDKLAKDSVSVRSDLTALIDKLLMTQLKKFDKDPLPMEVFSLKMAELEYRSTLIEHKKQSDSTNVHQQLERTTRELRYLSKLDSIAGKLNGENIEAKAEDYTYFITNTYNNSIVLKSYVSTLKDFAEREKKQLDKKLTRRNEALRWLVQLPDSIPLFTDAKRSKFKPLSIIDEKYTAGLYYKDSLNAEGYFYSITPTRVPDIKIKFAVDKTCFKQSGLPAAKSLTFSDANGQIYFVLMYSEKANKENKYTATLAKIYRSDGLAWSTNYQLAFVPKELMFKQDTGELTIKADALESIVDKNGKMVIR</sequence>
<feature type="chain" id="PRO_5045890023" description="Tetratricopeptide repeat protein" evidence="1">
    <location>
        <begin position="23"/>
        <end position="596"/>
    </location>
</feature>
<evidence type="ECO:0000313" key="2">
    <source>
        <dbReference type="EMBL" id="MFD1001749.1"/>
    </source>
</evidence>
<keyword evidence="1" id="KW-0732">Signal</keyword>
<accession>A0ABW3K659</accession>
<evidence type="ECO:0000256" key="1">
    <source>
        <dbReference type="SAM" id="SignalP"/>
    </source>
</evidence>
<evidence type="ECO:0008006" key="4">
    <source>
        <dbReference type="Google" id="ProtNLM"/>
    </source>
</evidence>